<dbReference type="Proteomes" id="UP000789759">
    <property type="component" value="Unassembled WGS sequence"/>
</dbReference>
<evidence type="ECO:0000256" key="2">
    <source>
        <dbReference type="SAM" id="MobiDB-lite"/>
    </source>
</evidence>
<protein>
    <submittedName>
        <fullName evidence="3">15876_t:CDS:1</fullName>
    </submittedName>
</protein>
<dbReference type="OrthoDB" id="2430975at2759"/>
<organism evidence="3 4">
    <name type="scientific">Cetraspora pellucida</name>
    <dbReference type="NCBI Taxonomy" id="1433469"/>
    <lineage>
        <taxon>Eukaryota</taxon>
        <taxon>Fungi</taxon>
        <taxon>Fungi incertae sedis</taxon>
        <taxon>Mucoromycota</taxon>
        <taxon>Glomeromycotina</taxon>
        <taxon>Glomeromycetes</taxon>
        <taxon>Diversisporales</taxon>
        <taxon>Gigasporaceae</taxon>
        <taxon>Cetraspora</taxon>
    </lineage>
</organism>
<evidence type="ECO:0000256" key="1">
    <source>
        <dbReference type="SAM" id="Coils"/>
    </source>
</evidence>
<evidence type="ECO:0000313" key="3">
    <source>
        <dbReference type="EMBL" id="CAG8696876.1"/>
    </source>
</evidence>
<dbReference type="AlphaFoldDB" id="A0A9N9EV94"/>
<dbReference type="EMBL" id="CAJVQA010010436">
    <property type="protein sequence ID" value="CAG8696876.1"/>
    <property type="molecule type" value="Genomic_DNA"/>
</dbReference>
<feature type="coiled-coil region" evidence="1">
    <location>
        <begin position="81"/>
        <end position="157"/>
    </location>
</feature>
<gene>
    <name evidence="3" type="ORF">CPELLU_LOCUS11613</name>
</gene>
<sequence>IEEFKNPTNELIAEWGIYCGLNELFKEDFDLDNYWQEKLEILPNLFKLALIYIWLPISAVVEVQAEHVYAWHQPVTVLACKDSLKLELEQIVKEKNALKVENMNLRQIIEENSRRDVEFKSRIEELEKSRADTAFENAELKTEVVKLRCDFKEIKSKGITTNSLEQLPISSSAKNEIVSVFTKMKNLNDTYKQIDLRCDNTPPSDITNNVSNSDETNLTNPQCTISPICAKSKSSEDKKIKFLERVHKEQIRNEIKERNHEKKLRSQDPLSSNKVIEGNSDIECPASQTIIQIKMPHNQKIEQDIIQEVILFIKKSLILSSDEKAYSQNEPNISETHDSNIEINNNGRELVQLFSDAKFAEGKMIKAKQKEVICWYTYRKAYQTSIANIRSKTDVSDKTAKNQVYAIIRASLPNVSETNLYKKTQRVGNVYKLFGKITDPITKEEIKGIRIDKVYETLYGVRSISELTDAQILNIIKQVTEKIRDILAVGQELHDEILPKANLSISVDSKKLPGITLEESLETKISIPKQNDLIRDCAYFRNKILWSYSNLYKEFSSKKFDYYKIHKGSLCLACKLSHKNEKSIKGRYEAGSYFIKCGQHEIEITV</sequence>
<feature type="region of interest" description="Disordered" evidence="2">
    <location>
        <begin position="256"/>
        <end position="277"/>
    </location>
</feature>
<comment type="caution">
    <text evidence="3">The sequence shown here is derived from an EMBL/GenBank/DDBJ whole genome shotgun (WGS) entry which is preliminary data.</text>
</comment>
<reference evidence="3" key="1">
    <citation type="submission" date="2021-06" db="EMBL/GenBank/DDBJ databases">
        <authorList>
            <person name="Kallberg Y."/>
            <person name="Tangrot J."/>
            <person name="Rosling A."/>
        </authorList>
    </citation>
    <scope>NUCLEOTIDE SEQUENCE</scope>
    <source>
        <strain evidence="3">FL966</strain>
    </source>
</reference>
<proteinExistence type="predicted"/>
<keyword evidence="4" id="KW-1185">Reference proteome</keyword>
<name>A0A9N9EV94_9GLOM</name>
<accession>A0A9N9EV94</accession>
<feature type="compositionally biased region" description="Basic and acidic residues" evidence="2">
    <location>
        <begin position="256"/>
        <end position="266"/>
    </location>
</feature>
<evidence type="ECO:0000313" key="4">
    <source>
        <dbReference type="Proteomes" id="UP000789759"/>
    </source>
</evidence>
<keyword evidence="1" id="KW-0175">Coiled coil</keyword>
<feature type="non-terminal residue" evidence="3">
    <location>
        <position position="1"/>
    </location>
</feature>